<dbReference type="PANTHER" id="PTHR23159:SF1">
    <property type="entry name" value="CENTROSOME-ASSOCIATED PROTEIN CEP250"/>
    <property type="match status" value="1"/>
</dbReference>
<evidence type="ECO:0000259" key="3">
    <source>
        <dbReference type="Pfam" id="PF15035"/>
    </source>
</evidence>
<name>B0KWM0_CALJA</name>
<dbReference type="InterPro" id="IPR055167">
    <property type="entry name" value="Rootletin-like_CC"/>
</dbReference>
<dbReference type="EMBL" id="DP000582">
    <property type="protein sequence ID" value="ABY90116.1"/>
    <property type="molecule type" value="Genomic_DNA"/>
</dbReference>
<protein>
    <submittedName>
        <fullName evidence="4">Centrosomal protein 2 isoform 1 (Predicted)</fullName>
    </submittedName>
</protein>
<evidence type="ECO:0000256" key="2">
    <source>
        <dbReference type="SAM" id="Coils"/>
    </source>
</evidence>
<feature type="coiled-coil region" evidence="2">
    <location>
        <begin position="89"/>
        <end position="144"/>
    </location>
</feature>
<feature type="coiled-coil region" evidence="2">
    <location>
        <begin position="253"/>
        <end position="326"/>
    </location>
</feature>
<keyword evidence="1 2" id="KW-0175">Coiled coil</keyword>
<accession>B0KWM0</accession>
<dbReference type="Pfam" id="PF15035">
    <property type="entry name" value="Rootletin"/>
    <property type="match status" value="1"/>
</dbReference>
<dbReference type="HOGENOM" id="CLU_017532_0_0_1"/>
<dbReference type="GO" id="GO:0005814">
    <property type="term" value="C:centriole"/>
    <property type="evidence" value="ECO:0007669"/>
    <property type="project" value="TreeGrafter"/>
</dbReference>
<dbReference type="GO" id="GO:0060271">
    <property type="term" value="P:cilium assembly"/>
    <property type="evidence" value="ECO:0007669"/>
    <property type="project" value="TreeGrafter"/>
</dbReference>
<sequence length="635" mass="72945">METRSSGLNNMKPPSLRLMLEEQVLALQQQMAENQAASWRKLKNSQEAQQRQATLVRKLQAKVLQYRSWCQELEKRLEATGGPLPQRWENVEESNLDELLVRLEEEQQRCESLAEVNTQLRLHMEKADVVNKALREDVEKLTVDWSRARDELMRKESQWRMEQEFFKGYLKGEHGRLLSLWREVVTFRRHFLEMKSATDRDLTELKAEHVRLSGSLLTCCLRLTVGAQSREPNRSGRMDGREPAQLLLLLAKTQELEKEAHERSQELIQLKSQGNLERAELQDRVTELSALLTQSQKQNEDYEKMVKALRETLEILETNHTELMEHEASLSRNAQEEKLSLQQVIKDITQVMVEEGDNIAQGSGHESSLELDASIFSQFDYQDPDKALTLVRSVLTQRRQAVLDLTQQLAGCQEAVSLLQQQHDQWEEEGKALRQRLQKLTGERDTLAGQTVDLQGEVDSLSKERELLQKAREELRQQLEVLEQEAWRLRRANVELQLQGDSAQGQNEEQQEELHLAVRERERLQETLVGLEAKQSESLSELITLREALESSRLEGELLRQEQTEVTAALARAEQSIAELSSSENILKAEVADLRAAALKLSALNEALALDKVGLNQQLLQMEFRSCFPGWSAMA</sequence>
<dbReference type="GO" id="GO:0005813">
    <property type="term" value="C:centrosome"/>
    <property type="evidence" value="ECO:0007669"/>
    <property type="project" value="TreeGrafter"/>
</dbReference>
<feature type="domain" description="Rootletin-like coiled-coil" evidence="3">
    <location>
        <begin position="39"/>
        <end position="213"/>
    </location>
</feature>
<proteinExistence type="predicted"/>
<reference evidence="4" key="1">
    <citation type="submission" date="2008-02" db="EMBL/GenBank/DDBJ databases">
        <title>NISC Comparative Sequencing Initiative.</title>
        <authorList>
            <person name="Antonellis A."/>
            <person name="Benjamin B."/>
            <person name="Blakesley R.W."/>
            <person name="Bouffard G.G."/>
            <person name="Brinkley C."/>
            <person name="Brooks S."/>
            <person name="Chu G."/>
            <person name="Chub I."/>
            <person name="Coleman H."/>
            <person name="Fuksenko T."/>
            <person name="Gestole M."/>
            <person name="Gregory M."/>
            <person name="Guan X."/>
            <person name="Gupta J."/>
            <person name="Gurson N."/>
            <person name="Han E."/>
            <person name="Han J."/>
            <person name="Hansen N."/>
            <person name="Hargrove A."/>
            <person name="Hines-Harris K."/>
            <person name="Ho S.-L."/>
            <person name="Hu P."/>
            <person name="Hunter G."/>
            <person name="Hurle B."/>
            <person name="Idol J.R."/>
            <person name="Johnson T."/>
            <person name="Knight E."/>
            <person name="Kwong P."/>
            <person name="Lee-Lin S.-Q."/>
            <person name="Legaspi R."/>
            <person name="Madden M."/>
            <person name="Maduro Q.L."/>
            <person name="Maduro V.B."/>
            <person name="Margulies E.H."/>
            <person name="Masiello C."/>
            <person name="Maskeri B."/>
            <person name="McDowell J."/>
            <person name="Merkulov G."/>
            <person name="Montemayor C."/>
            <person name="Mullikin J.C."/>
            <person name="Park M."/>
            <person name="Prasad A."/>
            <person name="Ramsahoye C."/>
            <person name="Reddix-Dugue N."/>
            <person name="Riebow N."/>
            <person name="Schandler K."/>
            <person name="Schueler M.G."/>
            <person name="Sison C."/>
            <person name="Smith L."/>
            <person name="Stantripop S."/>
            <person name="Thomas J.W."/>
            <person name="Thomas P.J."/>
            <person name="Tsipouri V."/>
            <person name="Young A."/>
            <person name="Green E.D."/>
        </authorList>
    </citation>
    <scope>NUCLEOTIDE SEQUENCE</scope>
</reference>
<dbReference type="PANTHER" id="PTHR23159">
    <property type="entry name" value="CENTROSOMAL PROTEIN 2"/>
    <property type="match status" value="1"/>
</dbReference>
<gene>
    <name evidence="4" type="primary">CEP250</name>
</gene>
<evidence type="ECO:0000256" key="1">
    <source>
        <dbReference type="ARBA" id="ARBA00023054"/>
    </source>
</evidence>
<evidence type="ECO:0000313" key="4">
    <source>
        <dbReference type="EMBL" id="ABY90116.1"/>
    </source>
</evidence>
<feature type="coiled-coil region" evidence="2">
    <location>
        <begin position="409"/>
        <end position="534"/>
    </location>
</feature>
<organism evidence="4">
    <name type="scientific">Callithrix jacchus</name>
    <name type="common">White-tufted-ear marmoset</name>
    <name type="synonym">Simia Jacchus</name>
    <dbReference type="NCBI Taxonomy" id="9483"/>
    <lineage>
        <taxon>Eukaryota</taxon>
        <taxon>Metazoa</taxon>
        <taxon>Chordata</taxon>
        <taxon>Craniata</taxon>
        <taxon>Vertebrata</taxon>
        <taxon>Euteleostomi</taxon>
        <taxon>Mammalia</taxon>
        <taxon>Eutheria</taxon>
        <taxon>Euarchontoglires</taxon>
        <taxon>Primates</taxon>
        <taxon>Haplorrhini</taxon>
        <taxon>Platyrrhini</taxon>
        <taxon>Cebidae</taxon>
        <taxon>Callitrichinae</taxon>
        <taxon>Callithrix</taxon>
        <taxon>Callithrix</taxon>
    </lineage>
</organism>
<dbReference type="AlphaFoldDB" id="B0KWM0"/>